<dbReference type="PIRSF" id="PIRSF000862">
    <property type="entry name" value="Steryl_ester_lip"/>
    <property type="match status" value="1"/>
</dbReference>
<feature type="active site" description="Charge relay system" evidence="3">
    <location>
        <position position="355"/>
    </location>
</feature>
<dbReference type="PANTHER" id="PTHR11005">
    <property type="entry name" value="LYSOSOMAL ACID LIPASE-RELATED"/>
    <property type="match status" value="1"/>
</dbReference>
<name>A0ABD2MII1_9CUCU</name>
<organism evidence="5 6">
    <name type="scientific">Cryptolaemus montrouzieri</name>
    <dbReference type="NCBI Taxonomy" id="559131"/>
    <lineage>
        <taxon>Eukaryota</taxon>
        <taxon>Metazoa</taxon>
        <taxon>Ecdysozoa</taxon>
        <taxon>Arthropoda</taxon>
        <taxon>Hexapoda</taxon>
        <taxon>Insecta</taxon>
        <taxon>Pterygota</taxon>
        <taxon>Neoptera</taxon>
        <taxon>Endopterygota</taxon>
        <taxon>Coleoptera</taxon>
        <taxon>Polyphaga</taxon>
        <taxon>Cucujiformia</taxon>
        <taxon>Coccinelloidea</taxon>
        <taxon>Coccinellidae</taxon>
        <taxon>Scymninae</taxon>
        <taxon>Scymnini</taxon>
        <taxon>Cryptolaemus</taxon>
    </lineage>
</organism>
<dbReference type="EMBL" id="JABFTP020000001">
    <property type="protein sequence ID" value="KAL3266158.1"/>
    <property type="molecule type" value="Genomic_DNA"/>
</dbReference>
<comment type="caution">
    <text evidence="5">The sequence shown here is derived from an EMBL/GenBank/DDBJ whole genome shotgun (WGS) entry which is preliminary data.</text>
</comment>
<evidence type="ECO:0000259" key="4">
    <source>
        <dbReference type="Pfam" id="PF04083"/>
    </source>
</evidence>
<evidence type="ECO:0000256" key="1">
    <source>
        <dbReference type="ARBA" id="ARBA00010701"/>
    </source>
</evidence>
<evidence type="ECO:0000256" key="2">
    <source>
        <dbReference type="PIRNR" id="PIRNR000862"/>
    </source>
</evidence>
<proteinExistence type="inferred from homology"/>
<dbReference type="GO" id="GO:0016787">
    <property type="term" value="F:hydrolase activity"/>
    <property type="evidence" value="ECO:0007669"/>
    <property type="project" value="UniProtKB-KW"/>
</dbReference>
<dbReference type="Pfam" id="PF04083">
    <property type="entry name" value="Abhydro_lipase"/>
    <property type="match status" value="1"/>
</dbReference>
<evidence type="ECO:0000313" key="6">
    <source>
        <dbReference type="Proteomes" id="UP001516400"/>
    </source>
</evidence>
<dbReference type="FunFam" id="3.40.50.1820:FF:000179">
    <property type="entry name" value="Lipase"/>
    <property type="match status" value="1"/>
</dbReference>
<protein>
    <recommendedName>
        <fullName evidence="2">Lipase</fullName>
    </recommendedName>
</protein>
<sequence length="379" mass="43732">MNTIDPTHINLSVQYISDNGYPVEAYWVTTNDGYILYLVRIPFGRDGNNDQKRPPVLIMHGLLSSSQDWVAYGRNRSLPLFCVDNGYDVWLGNYRGAPGSVNHTLLDPQKDAEKFWDISFNELGVYDLPALIDFILEKTGEEKLFYIGHSQGGTTFFVMASELPAYNGKIRLASLLASVTEISNPTNGWLIAVAKFWRPLWEIIRFLRIYEIPISNLNRFFGKLLCFRSESVPELCRKFLFLLNAYDVQGQLTPDILPDIFNNFPGSASLTQVFHILQFYDSHRWQKFDYGPNENLRRYGSPRPPAYNISSATSPIAYYHSSYDFFTNSKDAEDFAKTIPNLVLFYTVPYRRFNHIDFVIGKDVIPLLYDKMIDTMMRF</sequence>
<reference evidence="5 6" key="1">
    <citation type="journal article" date="2021" name="BMC Biol.">
        <title>Horizontally acquired antibacterial genes associated with adaptive radiation of ladybird beetles.</title>
        <authorList>
            <person name="Li H.S."/>
            <person name="Tang X.F."/>
            <person name="Huang Y.H."/>
            <person name="Xu Z.Y."/>
            <person name="Chen M.L."/>
            <person name="Du X.Y."/>
            <person name="Qiu B.Y."/>
            <person name="Chen P.T."/>
            <person name="Zhang W."/>
            <person name="Slipinski A."/>
            <person name="Escalona H.E."/>
            <person name="Waterhouse R.M."/>
            <person name="Zwick A."/>
            <person name="Pang H."/>
        </authorList>
    </citation>
    <scope>NUCLEOTIDE SEQUENCE [LARGE SCALE GENOMIC DNA]</scope>
    <source>
        <strain evidence="5">SYSU2018</strain>
    </source>
</reference>
<keyword evidence="2" id="KW-0443">Lipid metabolism</keyword>
<evidence type="ECO:0000256" key="3">
    <source>
        <dbReference type="PIRSR" id="PIRSR000862-1"/>
    </source>
</evidence>
<dbReference type="SUPFAM" id="SSF53474">
    <property type="entry name" value="alpha/beta-Hydrolases"/>
    <property type="match status" value="1"/>
</dbReference>
<dbReference type="InterPro" id="IPR006693">
    <property type="entry name" value="AB_hydrolase_lipase"/>
</dbReference>
<dbReference type="AlphaFoldDB" id="A0ABD2MII1"/>
<dbReference type="Proteomes" id="UP001516400">
    <property type="component" value="Unassembled WGS sequence"/>
</dbReference>
<feature type="active site" description="Charge relay system" evidence="3">
    <location>
        <position position="324"/>
    </location>
</feature>
<dbReference type="GO" id="GO:0016042">
    <property type="term" value="P:lipid catabolic process"/>
    <property type="evidence" value="ECO:0007669"/>
    <property type="project" value="UniProtKB-KW"/>
</dbReference>
<gene>
    <name evidence="5" type="ORF">HHI36_010343</name>
</gene>
<comment type="similarity">
    <text evidence="1 2">Belongs to the AB hydrolase superfamily. Lipase family.</text>
</comment>
<feature type="active site" description="Nucleophile" evidence="3">
    <location>
        <position position="150"/>
    </location>
</feature>
<keyword evidence="6" id="KW-1185">Reference proteome</keyword>
<dbReference type="Gene3D" id="3.40.50.1820">
    <property type="entry name" value="alpha/beta hydrolase"/>
    <property type="match status" value="1"/>
</dbReference>
<keyword evidence="2" id="KW-0378">Hydrolase</keyword>
<feature type="domain" description="Partial AB-hydrolase lipase" evidence="4">
    <location>
        <begin position="14"/>
        <end position="71"/>
    </location>
</feature>
<keyword evidence="2" id="KW-0442">Lipid degradation</keyword>
<dbReference type="InterPro" id="IPR029058">
    <property type="entry name" value="AB_hydrolase_fold"/>
</dbReference>
<accession>A0ABD2MII1</accession>
<evidence type="ECO:0000313" key="5">
    <source>
        <dbReference type="EMBL" id="KAL3266158.1"/>
    </source>
</evidence>
<dbReference type="InterPro" id="IPR025483">
    <property type="entry name" value="Lipase_euk"/>
</dbReference>